<gene>
    <name evidence="1" type="ORF">AXG93_1543s1420</name>
</gene>
<sequence>MKYVVDDGSKSGILSVYKLGSQSAGVLSWIIVFASVEQLMETDELVRLVIDRNKHLNPHPTPAQLEYIFERFSRAHSCPGSQSSPMSLLLHHRSSHPCNESVCSKIDARGFAVKTAANFQLSPMSFAESAS</sequence>
<evidence type="ECO:0000313" key="2">
    <source>
        <dbReference type="Proteomes" id="UP000077202"/>
    </source>
</evidence>
<comment type="caution">
    <text evidence="1">The sequence shown here is derived from an EMBL/GenBank/DDBJ whole genome shotgun (WGS) entry which is preliminary data.</text>
</comment>
<dbReference type="Proteomes" id="UP000077202">
    <property type="component" value="Unassembled WGS sequence"/>
</dbReference>
<keyword evidence="2" id="KW-1185">Reference proteome</keyword>
<dbReference type="AlphaFoldDB" id="A0A176VZ78"/>
<name>A0A176VZ78_MARPO</name>
<proteinExistence type="predicted"/>
<dbReference type="EMBL" id="LVLJ01002329">
    <property type="protein sequence ID" value="OAE25525.1"/>
    <property type="molecule type" value="Genomic_DNA"/>
</dbReference>
<organism evidence="1 2">
    <name type="scientific">Marchantia polymorpha subsp. ruderalis</name>
    <dbReference type="NCBI Taxonomy" id="1480154"/>
    <lineage>
        <taxon>Eukaryota</taxon>
        <taxon>Viridiplantae</taxon>
        <taxon>Streptophyta</taxon>
        <taxon>Embryophyta</taxon>
        <taxon>Marchantiophyta</taxon>
        <taxon>Marchantiopsida</taxon>
        <taxon>Marchantiidae</taxon>
        <taxon>Marchantiales</taxon>
        <taxon>Marchantiaceae</taxon>
        <taxon>Marchantia</taxon>
    </lineage>
</organism>
<reference evidence="1" key="1">
    <citation type="submission" date="2016-03" db="EMBL/GenBank/DDBJ databases">
        <title>Mechanisms controlling the formation of the plant cell surface in tip-growing cells are functionally conserved among land plants.</title>
        <authorList>
            <person name="Honkanen S."/>
            <person name="Jones V.A."/>
            <person name="Morieri G."/>
            <person name="Champion C."/>
            <person name="Hetherington A.J."/>
            <person name="Kelly S."/>
            <person name="Saint-Marcoux D."/>
            <person name="Proust H."/>
            <person name="Prescott H."/>
            <person name="Dolan L."/>
        </authorList>
    </citation>
    <scope>NUCLEOTIDE SEQUENCE [LARGE SCALE GENOMIC DNA]</scope>
    <source>
        <tissue evidence="1">Whole gametophyte</tissue>
    </source>
</reference>
<accession>A0A176VZ78</accession>
<evidence type="ECO:0000313" key="1">
    <source>
        <dbReference type="EMBL" id="OAE25525.1"/>
    </source>
</evidence>
<protein>
    <submittedName>
        <fullName evidence="1">Uncharacterized protein</fullName>
    </submittedName>
</protein>